<evidence type="ECO:0000313" key="2">
    <source>
        <dbReference type="Proteomes" id="UP000440004"/>
    </source>
</evidence>
<evidence type="ECO:0000313" key="1">
    <source>
        <dbReference type="EMBL" id="MPW25997.1"/>
    </source>
</evidence>
<dbReference type="EMBL" id="WHNX01000012">
    <property type="protein sequence ID" value="MPW25997.1"/>
    <property type="molecule type" value="Genomic_DNA"/>
</dbReference>
<comment type="caution">
    <text evidence="1">The sequence shown here is derived from an EMBL/GenBank/DDBJ whole genome shotgun (WGS) entry which is preliminary data.</text>
</comment>
<dbReference type="GO" id="GO:0016787">
    <property type="term" value="F:hydrolase activity"/>
    <property type="evidence" value="ECO:0007669"/>
    <property type="project" value="UniProtKB-KW"/>
</dbReference>
<dbReference type="InterPro" id="IPR023198">
    <property type="entry name" value="PGP-like_dom2"/>
</dbReference>
<reference evidence="1 2" key="1">
    <citation type="submission" date="2019-10" db="EMBL/GenBank/DDBJ databases">
        <title>Alkalibaculum tamaniensis sp.nov., a new alkaliphilic acetogen, isolated on methoxylated aromatics from a mud volcano.</title>
        <authorList>
            <person name="Khomyakova M.A."/>
            <person name="Merkel A.Y."/>
            <person name="Bonch-Osmolovskaya E.A."/>
            <person name="Slobodkin A.I."/>
        </authorList>
    </citation>
    <scope>NUCLEOTIDE SEQUENCE [LARGE SCALE GENOMIC DNA]</scope>
    <source>
        <strain evidence="1 2">M08DMB</strain>
    </source>
</reference>
<keyword evidence="1" id="KW-0378">Hydrolase</keyword>
<name>A0A6A7K9Y7_9FIRM</name>
<dbReference type="PANTHER" id="PTHR43434:SF20">
    <property type="entry name" value="5'-NUCLEOTIDASE"/>
    <property type="match status" value="1"/>
</dbReference>
<dbReference type="Gene3D" id="3.40.50.1000">
    <property type="entry name" value="HAD superfamily/HAD-like"/>
    <property type="match status" value="1"/>
</dbReference>
<sequence length="219" mass="24802">MKDYNTILFDLDGTIIDSAAGITKCVQFGLSKIGIYEDNLDKFRVFLGPPMIDSFIKVCGLSKEDAYKAMDYSREYFSKYGIYESELFSGIVEILDVLKDRKKKLMVATAKPIHFALDSLKHHKLEKYFEFVAASPATGNEDMKSKIIKKIFNEYPQLDKSSAVMIGDREHDIIGARENTIDSIAVTYGYGSIEEITLAKPDFTVDSVYNLRQTLLSRI</sequence>
<dbReference type="InterPro" id="IPR036412">
    <property type="entry name" value="HAD-like_sf"/>
</dbReference>
<protein>
    <submittedName>
        <fullName evidence="1">HAD hydrolase-like protein</fullName>
    </submittedName>
</protein>
<dbReference type="SFLD" id="SFLDG01129">
    <property type="entry name" value="C1.5:_HAD__Beta-PGM__Phosphata"/>
    <property type="match status" value="1"/>
</dbReference>
<organism evidence="1 2">
    <name type="scientific">Alkalibaculum sporogenes</name>
    <dbReference type="NCBI Taxonomy" id="2655001"/>
    <lineage>
        <taxon>Bacteria</taxon>
        <taxon>Bacillati</taxon>
        <taxon>Bacillota</taxon>
        <taxon>Clostridia</taxon>
        <taxon>Eubacteriales</taxon>
        <taxon>Eubacteriaceae</taxon>
        <taxon>Alkalibaculum</taxon>
    </lineage>
</organism>
<dbReference type="GO" id="GO:0004713">
    <property type="term" value="F:protein tyrosine kinase activity"/>
    <property type="evidence" value="ECO:0007669"/>
    <property type="project" value="TreeGrafter"/>
</dbReference>
<accession>A0A6A7K9Y7</accession>
<dbReference type="GO" id="GO:0005829">
    <property type="term" value="C:cytosol"/>
    <property type="evidence" value="ECO:0007669"/>
    <property type="project" value="TreeGrafter"/>
</dbReference>
<dbReference type="Gene3D" id="1.10.150.240">
    <property type="entry name" value="Putative phosphatase, domain 2"/>
    <property type="match status" value="1"/>
</dbReference>
<dbReference type="InterPro" id="IPR050155">
    <property type="entry name" value="HAD-like_hydrolase_sf"/>
</dbReference>
<dbReference type="Proteomes" id="UP000440004">
    <property type="component" value="Unassembled WGS sequence"/>
</dbReference>
<keyword evidence="2" id="KW-1185">Reference proteome</keyword>
<proteinExistence type="predicted"/>
<dbReference type="SUPFAM" id="SSF56784">
    <property type="entry name" value="HAD-like"/>
    <property type="match status" value="1"/>
</dbReference>
<dbReference type="RefSeq" id="WP_152804031.1">
    <property type="nucleotide sequence ID" value="NZ_WHNX01000012.1"/>
</dbReference>
<dbReference type="PANTHER" id="PTHR43434">
    <property type="entry name" value="PHOSPHOGLYCOLATE PHOSPHATASE"/>
    <property type="match status" value="1"/>
</dbReference>
<dbReference type="Pfam" id="PF13419">
    <property type="entry name" value="HAD_2"/>
    <property type="match status" value="1"/>
</dbReference>
<dbReference type="SFLD" id="SFLDS00003">
    <property type="entry name" value="Haloacid_Dehalogenase"/>
    <property type="match status" value="1"/>
</dbReference>
<dbReference type="InterPro" id="IPR023214">
    <property type="entry name" value="HAD_sf"/>
</dbReference>
<dbReference type="AlphaFoldDB" id="A0A6A7K9Y7"/>
<gene>
    <name evidence="1" type="ORF">GC105_09355</name>
</gene>
<dbReference type="InterPro" id="IPR041492">
    <property type="entry name" value="HAD_2"/>
</dbReference>